<evidence type="ECO:0000313" key="2">
    <source>
        <dbReference type="EMBL" id="QXX13397.1"/>
    </source>
</evidence>
<organism evidence="2">
    <name type="scientific">Salmonella enterica</name>
    <name type="common">Salmonella choleraesuis</name>
    <dbReference type="NCBI Taxonomy" id="28901"/>
    <lineage>
        <taxon>Bacteria</taxon>
        <taxon>Pseudomonadati</taxon>
        <taxon>Pseudomonadota</taxon>
        <taxon>Gammaproteobacteria</taxon>
        <taxon>Enterobacterales</taxon>
        <taxon>Enterobacteriaceae</taxon>
        <taxon>Salmonella</taxon>
    </lineage>
</organism>
<sequence>MKDLKLNTNHGPLNQKHLFAIDRTISKAMEEYTRVMALRVDLRLPADPHIPLNLDDGLVSRFIESLQAQIDADLIRKAKEGKHVHPCHLRYVSKREFNDGETRMHYHFFLLFNNDAYTFLGKFVDDAGNLASKIAKAWCSALGLEYPTYKALTHFPEKPIYRLVSKEGKQSASYRQLIYRASYLAKERTTVKRVGERNFSTSQK</sequence>
<feature type="domain" description="YagK/YfjJ C-terminal" evidence="1">
    <location>
        <begin position="29"/>
        <end position="202"/>
    </location>
</feature>
<gene>
    <name evidence="2" type="ORF">JMJ87_08950</name>
</gene>
<dbReference type="InterPro" id="IPR057271">
    <property type="entry name" value="YagK_YfjJ_C"/>
</dbReference>
<protein>
    <submittedName>
        <fullName evidence="2">Inovirus Gp2 family protein</fullName>
    </submittedName>
</protein>
<proteinExistence type="predicted"/>
<accession>A0A8F7UC05</accession>
<dbReference type="EMBL" id="CP079839">
    <property type="protein sequence ID" value="QXX13397.1"/>
    <property type="molecule type" value="Genomic_DNA"/>
</dbReference>
<dbReference type="Pfam" id="PF11726">
    <property type="entry name" value="YagK_YfjJ_C"/>
    <property type="match status" value="1"/>
</dbReference>
<evidence type="ECO:0000259" key="1">
    <source>
        <dbReference type="Pfam" id="PF11726"/>
    </source>
</evidence>
<dbReference type="RefSeq" id="WP_219165304.1">
    <property type="nucleotide sequence ID" value="NZ_CP079839.1"/>
</dbReference>
<reference evidence="2" key="1">
    <citation type="submission" date="2021-07" db="EMBL/GenBank/DDBJ databases">
        <title>Whole-Genome Sequences of non-enterica strains of Salmonella enterica isolated from poultry houses.</title>
        <authorList>
            <person name="Lamas A."/>
            <person name="Regal P."/>
            <person name="Miranda J.M."/>
            <person name="Vazquez B."/>
            <person name="Cepeda A."/>
            <person name="Franco C.M."/>
        </authorList>
    </citation>
    <scope>NUCLEOTIDE SEQUENCE</scope>
    <source>
        <strain evidence="2">LHICA_E3</strain>
    </source>
</reference>
<name>A0A8F7UC05_SALER</name>
<dbReference type="AlphaFoldDB" id="A0A8F7UC05"/>